<evidence type="ECO:0000313" key="3">
    <source>
        <dbReference type="Proteomes" id="UP000308197"/>
    </source>
</evidence>
<evidence type="ECO:0000313" key="2">
    <source>
        <dbReference type="EMBL" id="TFK77872.1"/>
    </source>
</evidence>
<evidence type="ECO:0000256" key="1">
    <source>
        <dbReference type="SAM" id="MobiDB-lite"/>
    </source>
</evidence>
<organism evidence="2 3">
    <name type="scientific">Polyporus arcularius HHB13444</name>
    <dbReference type="NCBI Taxonomy" id="1314778"/>
    <lineage>
        <taxon>Eukaryota</taxon>
        <taxon>Fungi</taxon>
        <taxon>Dikarya</taxon>
        <taxon>Basidiomycota</taxon>
        <taxon>Agaricomycotina</taxon>
        <taxon>Agaricomycetes</taxon>
        <taxon>Polyporales</taxon>
        <taxon>Polyporaceae</taxon>
        <taxon>Polyporus</taxon>
    </lineage>
</organism>
<dbReference type="InParanoid" id="A0A5C3NLK6"/>
<sequence>MMESGSPLSKITADALRLPEEAYHLALALDEQGEEESRPLACQSILPPPSKPLSNLEGSDGLWRPTFTWDRAIPVADDELLGDEEEIVRTRLDTLDGVPEGQEDHLSIYCREVMHPVRR</sequence>
<reference evidence="2 3" key="1">
    <citation type="journal article" date="2019" name="Nat. Ecol. Evol.">
        <title>Megaphylogeny resolves global patterns of mushroom evolution.</title>
        <authorList>
            <person name="Varga T."/>
            <person name="Krizsan K."/>
            <person name="Foldi C."/>
            <person name="Dima B."/>
            <person name="Sanchez-Garcia M."/>
            <person name="Sanchez-Ramirez S."/>
            <person name="Szollosi G.J."/>
            <person name="Szarkandi J.G."/>
            <person name="Papp V."/>
            <person name="Albert L."/>
            <person name="Andreopoulos W."/>
            <person name="Angelini C."/>
            <person name="Antonin V."/>
            <person name="Barry K.W."/>
            <person name="Bougher N.L."/>
            <person name="Buchanan P."/>
            <person name="Buyck B."/>
            <person name="Bense V."/>
            <person name="Catcheside P."/>
            <person name="Chovatia M."/>
            <person name="Cooper J."/>
            <person name="Damon W."/>
            <person name="Desjardin D."/>
            <person name="Finy P."/>
            <person name="Geml J."/>
            <person name="Haridas S."/>
            <person name="Hughes K."/>
            <person name="Justo A."/>
            <person name="Karasinski D."/>
            <person name="Kautmanova I."/>
            <person name="Kiss B."/>
            <person name="Kocsube S."/>
            <person name="Kotiranta H."/>
            <person name="LaButti K.M."/>
            <person name="Lechner B.E."/>
            <person name="Liimatainen K."/>
            <person name="Lipzen A."/>
            <person name="Lukacs Z."/>
            <person name="Mihaltcheva S."/>
            <person name="Morgado L.N."/>
            <person name="Niskanen T."/>
            <person name="Noordeloos M.E."/>
            <person name="Ohm R.A."/>
            <person name="Ortiz-Santana B."/>
            <person name="Ovrebo C."/>
            <person name="Racz N."/>
            <person name="Riley R."/>
            <person name="Savchenko A."/>
            <person name="Shiryaev A."/>
            <person name="Soop K."/>
            <person name="Spirin V."/>
            <person name="Szebenyi C."/>
            <person name="Tomsovsky M."/>
            <person name="Tulloss R.E."/>
            <person name="Uehling J."/>
            <person name="Grigoriev I.V."/>
            <person name="Vagvolgyi C."/>
            <person name="Papp T."/>
            <person name="Martin F.M."/>
            <person name="Miettinen O."/>
            <person name="Hibbett D.S."/>
            <person name="Nagy L.G."/>
        </authorList>
    </citation>
    <scope>NUCLEOTIDE SEQUENCE [LARGE SCALE GENOMIC DNA]</scope>
    <source>
        <strain evidence="2 3">HHB13444</strain>
    </source>
</reference>
<accession>A0A5C3NLK6</accession>
<keyword evidence="3" id="KW-1185">Reference proteome</keyword>
<dbReference type="AlphaFoldDB" id="A0A5C3NLK6"/>
<protein>
    <submittedName>
        <fullName evidence="2">Uncharacterized protein</fullName>
    </submittedName>
</protein>
<dbReference type="Proteomes" id="UP000308197">
    <property type="component" value="Unassembled WGS sequence"/>
</dbReference>
<proteinExistence type="predicted"/>
<gene>
    <name evidence="2" type="ORF">K466DRAFT_592977</name>
</gene>
<feature type="region of interest" description="Disordered" evidence="1">
    <location>
        <begin position="34"/>
        <end position="59"/>
    </location>
</feature>
<name>A0A5C3NLK6_9APHY</name>
<dbReference type="EMBL" id="ML213055">
    <property type="protein sequence ID" value="TFK77872.1"/>
    <property type="molecule type" value="Genomic_DNA"/>
</dbReference>